<dbReference type="Gramene" id="OE9A051697T1">
    <property type="protein sequence ID" value="OE9A051697C1"/>
    <property type="gene ID" value="OE9A051697"/>
</dbReference>
<name>A0A8S0SDQ5_OLEEU</name>
<dbReference type="EMBL" id="CACTIH010004324">
    <property type="protein sequence ID" value="CAA2990564.1"/>
    <property type="molecule type" value="Genomic_DNA"/>
</dbReference>
<proteinExistence type="predicted"/>
<feature type="region of interest" description="Disordered" evidence="1">
    <location>
        <begin position="74"/>
        <end position="173"/>
    </location>
</feature>
<reference evidence="2 3" key="1">
    <citation type="submission" date="2019-12" db="EMBL/GenBank/DDBJ databases">
        <authorList>
            <person name="Alioto T."/>
            <person name="Alioto T."/>
            <person name="Gomez Garrido J."/>
        </authorList>
    </citation>
    <scope>NUCLEOTIDE SEQUENCE [LARGE SCALE GENOMIC DNA]</scope>
</reference>
<feature type="compositionally biased region" description="Acidic residues" evidence="1">
    <location>
        <begin position="144"/>
        <end position="165"/>
    </location>
</feature>
<dbReference type="Proteomes" id="UP000594638">
    <property type="component" value="Unassembled WGS sequence"/>
</dbReference>
<evidence type="ECO:0000313" key="3">
    <source>
        <dbReference type="Proteomes" id="UP000594638"/>
    </source>
</evidence>
<sequence length="198" mass="22297">MKLISELSILIEDDADRKKDTEFNKIMTELNDLERKYVEEFKAFANVGKQIKKGPIPYCEDNDRNLYRVQYKLGSRWSSDSEPEEEWQGEIEEDQVKVEELQSFEESGEEGDAGSKQDLDEAAGQENEGVHEQDIEAENVALGEELDTEAAVETEEGSGQDDEQDSFAVNHDGAQSDLLHLTADDFVDEDVKETLAGV</sequence>
<organism evidence="2 3">
    <name type="scientific">Olea europaea subsp. europaea</name>
    <dbReference type="NCBI Taxonomy" id="158383"/>
    <lineage>
        <taxon>Eukaryota</taxon>
        <taxon>Viridiplantae</taxon>
        <taxon>Streptophyta</taxon>
        <taxon>Embryophyta</taxon>
        <taxon>Tracheophyta</taxon>
        <taxon>Spermatophyta</taxon>
        <taxon>Magnoliopsida</taxon>
        <taxon>eudicotyledons</taxon>
        <taxon>Gunneridae</taxon>
        <taxon>Pentapetalae</taxon>
        <taxon>asterids</taxon>
        <taxon>lamiids</taxon>
        <taxon>Lamiales</taxon>
        <taxon>Oleaceae</taxon>
        <taxon>Oleeae</taxon>
        <taxon>Olea</taxon>
    </lineage>
</organism>
<protein>
    <submittedName>
        <fullName evidence="2">Uncharacterized protein</fullName>
    </submittedName>
</protein>
<feature type="compositionally biased region" description="Acidic residues" evidence="1">
    <location>
        <begin position="81"/>
        <end position="93"/>
    </location>
</feature>
<comment type="caution">
    <text evidence="2">The sequence shown here is derived from an EMBL/GenBank/DDBJ whole genome shotgun (WGS) entry which is preliminary data.</text>
</comment>
<feature type="compositionally biased region" description="Acidic residues" evidence="1">
    <location>
        <begin position="102"/>
        <end position="112"/>
    </location>
</feature>
<evidence type="ECO:0000256" key="1">
    <source>
        <dbReference type="SAM" id="MobiDB-lite"/>
    </source>
</evidence>
<keyword evidence="3" id="KW-1185">Reference proteome</keyword>
<gene>
    <name evidence="2" type="ORF">OLEA9_A051697</name>
</gene>
<evidence type="ECO:0000313" key="2">
    <source>
        <dbReference type="EMBL" id="CAA2990564.1"/>
    </source>
</evidence>
<dbReference type="AlphaFoldDB" id="A0A8S0SDQ5"/>
<accession>A0A8S0SDQ5</accession>